<sequence>MVGVWRPDNRTWARERAIERAHYREGEQEGDGEREDGHVEAIRWAHAQSPEVRQHELATRLREGVHPEQVLRRQPEFEHEHVRVQAGPGAHAGDEQRRLEHTPGGEGLTDLHKGERYVSGRLSIYGNLFFLLSLFPLAHLPRHGLRTALLNAQLLRAHTMHADAHCGSLAVVKVRSGRCSGRGACAWDTSRRWFITHTHGAYSTHGGHGTNGAGGTVDAAEDACAADAAVAKDMIPVAASRSTAHPAPTPTSAQDSPTRTSCSVRPTSYMNSTPPFPLPPFHSFPFPFPTSSGTGLPLRALDLPGRNIMLAPNSHLALRLRLP</sequence>
<comment type="caution">
    <text evidence="2">The sequence shown here is derived from an EMBL/GenBank/DDBJ whole genome shotgun (WGS) entry which is preliminary data.</text>
</comment>
<feature type="compositionally biased region" description="Basic and acidic residues" evidence="1">
    <location>
        <begin position="92"/>
        <end position="108"/>
    </location>
</feature>
<proteinExistence type="predicted"/>
<protein>
    <submittedName>
        <fullName evidence="2">Uncharacterized protein</fullName>
    </submittedName>
</protein>
<evidence type="ECO:0000313" key="2">
    <source>
        <dbReference type="EMBL" id="TFY51474.1"/>
    </source>
</evidence>
<keyword evidence="3" id="KW-1185">Reference proteome</keyword>
<dbReference type="EMBL" id="SEOQ01001508">
    <property type="protein sequence ID" value="TFY51474.1"/>
    <property type="molecule type" value="Genomic_DNA"/>
</dbReference>
<organism evidence="2 3">
    <name type="scientific">Dentipellis fragilis</name>
    <dbReference type="NCBI Taxonomy" id="205917"/>
    <lineage>
        <taxon>Eukaryota</taxon>
        <taxon>Fungi</taxon>
        <taxon>Dikarya</taxon>
        <taxon>Basidiomycota</taxon>
        <taxon>Agaricomycotina</taxon>
        <taxon>Agaricomycetes</taxon>
        <taxon>Russulales</taxon>
        <taxon>Hericiaceae</taxon>
        <taxon>Dentipellis</taxon>
    </lineage>
</organism>
<name>A0A4Y9XMF5_9AGAM</name>
<gene>
    <name evidence="2" type="ORF">EVG20_g10986</name>
</gene>
<feature type="region of interest" description="Disordered" evidence="1">
    <location>
        <begin position="86"/>
        <end position="108"/>
    </location>
</feature>
<accession>A0A4Y9XMF5</accession>
<dbReference type="AlphaFoldDB" id="A0A4Y9XMF5"/>
<evidence type="ECO:0000313" key="3">
    <source>
        <dbReference type="Proteomes" id="UP000298327"/>
    </source>
</evidence>
<evidence type="ECO:0000256" key="1">
    <source>
        <dbReference type="SAM" id="MobiDB-lite"/>
    </source>
</evidence>
<reference evidence="2 3" key="1">
    <citation type="submission" date="2019-02" db="EMBL/GenBank/DDBJ databases">
        <title>Genome sequencing of the rare red list fungi Dentipellis fragilis.</title>
        <authorList>
            <person name="Buettner E."/>
            <person name="Kellner H."/>
        </authorList>
    </citation>
    <scope>NUCLEOTIDE SEQUENCE [LARGE SCALE GENOMIC DNA]</scope>
    <source>
        <strain evidence="2 3">DSM 105465</strain>
    </source>
</reference>
<feature type="compositionally biased region" description="Polar residues" evidence="1">
    <location>
        <begin position="250"/>
        <end position="268"/>
    </location>
</feature>
<dbReference type="Proteomes" id="UP000298327">
    <property type="component" value="Unassembled WGS sequence"/>
</dbReference>
<feature type="region of interest" description="Disordered" evidence="1">
    <location>
        <begin position="240"/>
        <end position="268"/>
    </location>
</feature>